<dbReference type="PANTHER" id="PTHR33420:SF3">
    <property type="entry name" value="FIMBRIAL SUBUNIT ELFA"/>
    <property type="match status" value="1"/>
</dbReference>
<reference evidence="6 7" key="1">
    <citation type="submission" date="2018-03" db="EMBL/GenBank/DDBJ databases">
        <title>Pantoea intestinalis SRCM103226 isolated form the mealworm.</title>
        <authorList>
            <person name="Jeong D.-Y."/>
            <person name="Kim J.W."/>
        </authorList>
    </citation>
    <scope>NUCLEOTIDE SEQUENCE [LARGE SCALE GENOMIC DNA]</scope>
    <source>
        <strain evidence="6 7">SRCM103226</strain>
    </source>
</reference>
<dbReference type="Gene3D" id="2.60.40.1090">
    <property type="entry name" value="Fimbrial-type adhesion domain"/>
    <property type="match status" value="1"/>
</dbReference>
<evidence type="ECO:0000256" key="3">
    <source>
        <dbReference type="ARBA" id="ARBA00022729"/>
    </source>
</evidence>
<keyword evidence="7" id="KW-1185">Reference proteome</keyword>
<dbReference type="GO" id="GO:0009289">
    <property type="term" value="C:pilus"/>
    <property type="evidence" value="ECO:0007669"/>
    <property type="project" value="UniProtKB-SubCell"/>
</dbReference>
<sequence>MNTFSFRLILRLAALWFSLISHVSAMEKFTDIILSPLPLHYSAAAEAILPGNIMGVTWTEKMEIDEVIWCDFIIICARGTVEPSGTIKSAGFSVMLDGARYNVFETSIPGIGYIVAVKDYHASNYIPLQMSTSQTYPVGDAGSIYAPSLGWTVKVTFVKTGEKLQSGSHRSPLIHVAVLTAYDSTNTSITANVYINPTSFIVKAAGCTINTDSIDLDLGDINVRELPAIGSTSPAASFTIDVDCDENIALNAVVTDQSNPENRSSVVSLTGTSTAAGVGVEFFYDGTGPLKLGPDSASRGTANQFFIQHIGQAQRLSLPFQARYIRTGELTPGSANALASVTFSYQ</sequence>
<organism evidence="6 7">
    <name type="scientific">Mixta intestinalis</name>
    <dbReference type="NCBI Taxonomy" id="1615494"/>
    <lineage>
        <taxon>Bacteria</taxon>
        <taxon>Pseudomonadati</taxon>
        <taxon>Pseudomonadota</taxon>
        <taxon>Gammaproteobacteria</taxon>
        <taxon>Enterobacterales</taxon>
        <taxon>Erwiniaceae</taxon>
        <taxon>Mixta</taxon>
    </lineage>
</organism>
<dbReference type="AlphaFoldDB" id="A0A6P1PUS8"/>
<dbReference type="PANTHER" id="PTHR33420">
    <property type="entry name" value="FIMBRIAL SUBUNIT ELFA-RELATED"/>
    <property type="match status" value="1"/>
</dbReference>
<evidence type="ECO:0000313" key="7">
    <source>
        <dbReference type="Proteomes" id="UP000464053"/>
    </source>
</evidence>
<dbReference type="InterPro" id="IPR036937">
    <property type="entry name" value="Adhesion_dom_fimbrial_sf"/>
</dbReference>
<dbReference type="InterPro" id="IPR000259">
    <property type="entry name" value="Adhesion_dom_fimbrial"/>
</dbReference>
<evidence type="ECO:0000256" key="4">
    <source>
        <dbReference type="ARBA" id="ARBA00023263"/>
    </source>
</evidence>
<dbReference type="Proteomes" id="UP000464053">
    <property type="component" value="Chromosome"/>
</dbReference>
<dbReference type="SUPFAM" id="SSF49401">
    <property type="entry name" value="Bacterial adhesins"/>
    <property type="match status" value="1"/>
</dbReference>
<protein>
    <submittedName>
        <fullName evidence="6">F17f-G fimbrial adhesin</fullName>
    </submittedName>
</protein>
<evidence type="ECO:0000313" key="6">
    <source>
        <dbReference type="EMBL" id="QHM70230.1"/>
    </source>
</evidence>
<dbReference type="Pfam" id="PF00419">
    <property type="entry name" value="Fimbrial"/>
    <property type="match status" value="1"/>
</dbReference>
<gene>
    <name evidence="6" type="ORF">C7M51_00491</name>
</gene>
<evidence type="ECO:0000256" key="2">
    <source>
        <dbReference type="ARBA" id="ARBA00006671"/>
    </source>
</evidence>
<dbReference type="Gene3D" id="2.60.40.3310">
    <property type="match status" value="1"/>
</dbReference>
<name>A0A6P1PUS8_9GAMM</name>
<dbReference type="EMBL" id="CP028271">
    <property type="protein sequence ID" value="QHM70230.1"/>
    <property type="molecule type" value="Genomic_DNA"/>
</dbReference>
<dbReference type="KEGG" id="mint:C7M51_00491"/>
<keyword evidence="4" id="KW-0281">Fimbrium</keyword>
<feature type="domain" description="Fimbrial-type adhesion" evidence="5">
    <location>
        <begin position="202"/>
        <end position="346"/>
    </location>
</feature>
<accession>A0A6P1PUS8</accession>
<keyword evidence="3" id="KW-0732">Signal</keyword>
<comment type="subcellular location">
    <subcellularLocation>
        <location evidence="1">Fimbrium</location>
    </subcellularLocation>
</comment>
<evidence type="ECO:0000256" key="1">
    <source>
        <dbReference type="ARBA" id="ARBA00004561"/>
    </source>
</evidence>
<comment type="similarity">
    <text evidence="2">Belongs to the fimbrial protein family.</text>
</comment>
<evidence type="ECO:0000259" key="5">
    <source>
        <dbReference type="Pfam" id="PF00419"/>
    </source>
</evidence>
<dbReference type="InterPro" id="IPR008966">
    <property type="entry name" value="Adhesion_dom_sf"/>
</dbReference>
<proteinExistence type="inferred from homology"/>
<dbReference type="GO" id="GO:0043709">
    <property type="term" value="P:cell adhesion involved in single-species biofilm formation"/>
    <property type="evidence" value="ECO:0007669"/>
    <property type="project" value="TreeGrafter"/>
</dbReference>
<dbReference type="InterPro" id="IPR050263">
    <property type="entry name" value="Bact_Fimbrial_Adh_Pro"/>
</dbReference>